<evidence type="ECO:0000256" key="2">
    <source>
        <dbReference type="ARBA" id="ARBA00005658"/>
    </source>
</evidence>
<evidence type="ECO:0000256" key="1">
    <source>
        <dbReference type="ARBA" id="ARBA00004651"/>
    </source>
</evidence>
<organism evidence="9 10">
    <name type="scientific">Malaciobacter halophilus</name>
    <dbReference type="NCBI Taxonomy" id="197482"/>
    <lineage>
        <taxon>Bacteria</taxon>
        <taxon>Pseudomonadati</taxon>
        <taxon>Campylobacterota</taxon>
        <taxon>Epsilonproteobacteria</taxon>
        <taxon>Campylobacterales</taxon>
        <taxon>Arcobacteraceae</taxon>
        <taxon>Malaciobacter</taxon>
    </lineage>
</organism>
<evidence type="ECO:0000256" key="8">
    <source>
        <dbReference type="SAM" id="Phobius"/>
    </source>
</evidence>
<dbReference type="KEGG" id="ahs:AHALO_1196"/>
<comment type="similarity">
    <text evidence="2">Belongs to the BCCT transporter (TC 2.A.15) family.</text>
</comment>
<dbReference type="GO" id="GO:0022857">
    <property type="term" value="F:transmembrane transporter activity"/>
    <property type="evidence" value="ECO:0007669"/>
    <property type="project" value="InterPro"/>
</dbReference>
<dbReference type="OrthoDB" id="9775735at2"/>
<feature type="transmembrane region" description="Helical" evidence="8">
    <location>
        <begin position="233"/>
        <end position="253"/>
    </location>
</feature>
<dbReference type="AlphaFoldDB" id="A0A2N1J5W5"/>
<feature type="transmembrane region" description="Helical" evidence="8">
    <location>
        <begin position="55"/>
        <end position="72"/>
    </location>
</feature>
<feature type="transmembrane region" description="Helical" evidence="8">
    <location>
        <begin position="476"/>
        <end position="496"/>
    </location>
</feature>
<keyword evidence="4" id="KW-1003">Cell membrane</keyword>
<name>A0A2N1J5W5_9BACT</name>
<evidence type="ECO:0000256" key="7">
    <source>
        <dbReference type="ARBA" id="ARBA00023136"/>
    </source>
</evidence>
<proteinExistence type="inferred from homology"/>
<feature type="transmembrane region" description="Helical" evidence="8">
    <location>
        <begin position="193"/>
        <end position="213"/>
    </location>
</feature>
<keyword evidence="6 8" id="KW-1133">Transmembrane helix</keyword>
<dbReference type="PANTHER" id="PTHR30047:SF7">
    <property type="entry name" value="HIGH-AFFINITY CHOLINE TRANSPORT PROTEIN"/>
    <property type="match status" value="1"/>
</dbReference>
<accession>A0A2N1J5W5</accession>
<evidence type="ECO:0000313" key="9">
    <source>
        <dbReference type="EMBL" id="PKI81967.1"/>
    </source>
</evidence>
<keyword evidence="10" id="KW-1185">Reference proteome</keyword>
<evidence type="ECO:0000313" key="10">
    <source>
        <dbReference type="Proteomes" id="UP000233248"/>
    </source>
</evidence>
<dbReference type="GO" id="GO:0005886">
    <property type="term" value="C:plasma membrane"/>
    <property type="evidence" value="ECO:0007669"/>
    <property type="project" value="UniProtKB-SubCell"/>
</dbReference>
<comment type="subcellular location">
    <subcellularLocation>
        <location evidence="1">Cell membrane</location>
        <topology evidence="1">Multi-pass membrane protein</topology>
    </subcellularLocation>
</comment>
<feature type="transmembrane region" description="Helical" evidence="8">
    <location>
        <begin position="410"/>
        <end position="439"/>
    </location>
</feature>
<dbReference type="Pfam" id="PF02028">
    <property type="entry name" value="BCCT"/>
    <property type="match status" value="1"/>
</dbReference>
<feature type="transmembrane region" description="Helical" evidence="8">
    <location>
        <begin position="16"/>
        <end position="35"/>
    </location>
</feature>
<feature type="transmembrane region" description="Helical" evidence="8">
    <location>
        <begin position="148"/>
        <end position="166"/>
    </location>
</feature>
<keyword evidence="5 8" id="KW-0812">Transmembrane</keyword>
<evidence type="ECO:0000256" key="4">
    <source>
        <dbReference type="ARBA" id="ARBA00022475"/>
    </source>
</evidence>
<dbReference type="NCBIfam" id="TIGR00842">
    <property type="entry name" value="bcct"/>
    <property type="match status" value="1"/>
</dbReference>
<keyword evidence="7 8" id="KW-0472">Membrane</keyword>
<evidence type="ECO:0000256" key="6">
    <source>
        <dbReference type="ARBA" id="ARBA00022989"/>
    </source>
</evidence>
<comment type="caution">
    <text evidence="9">The sequence shown here is derived from an EMBL/GenBank/DDBJ whole genome shotgun (WGS) entry which is preliminary data.</text>
</comment>
<reference evidence="9 10" key="1">
    <citation type="submission" date="2017-09" db="EMBL/GenBank/DDBJ databases">
        <title>Genomics of the genus Arcobacter.</title>
        <authorList>
            <person name="Perez-Cataluna A."/>
            <person name="Figueras M.J."/>
            <person name="Salas-Masso N."/>
        </authorList>
    </citation>
    <scope>NUCLEOTIDE SEQUENCE [LARGE SCALE GENOMIC DNA]</scope>
    <source>
        <strain evidence="9 10">DSM 18005</strain>
    </source>
</reference>
<feature type="transmembrane region" description="Helical" evidence="8">
    <location>
        <begin position="451"/>
        <end position="470"/>
    </location>
</feature>
<keyword evidence="3" id="KW-0813">Transport</keyword>
<dbReference type="Proteomes" id="UP000233248">
    <property type="component" value="Unassembled WGS sequence"/>
</dbReference>
<evidence type="ECO:0000256" key="3">
    <source>
        <dbReference type="ARBA" id="ARBA00022448"/>
    </source>
</evidence>
<dbReference type="EMBL" id="NXIF01000006">
    <property type="protein sequence ID" value="PKI81967.1"/>
    <property type="molecule type" value="Genomic_DNA"/>
</dbReference>
<dbReference type="InterPro" id="IPR000060">
    <property type="entry name" value="BCCT_transptr"/>
</dbReference>
<dbReference type="PANTHER" id="PTHR30047">
    <property type="entry name" value="HIGH-AFFINITY CHOLINE TRANSPORT PROTEIN-RELATED"/>
    <property type="match status" value="1"/>
</dbReference>
<feature type="transmembrane region" description="Helical" evidence="8">
    <location>
        <begin position="92"/>
        <end position="114"/>
    </location>
</feature>
<feature type="transmembrane region" description="Helical" evidence="8">
    <location>
        <begin position="265"/>
        <end position="285"/>
    </location>
</feature>
<feature type="transmembrane region" description="Helical" evidence="8">
    <location>
        <begin position="349"/>
        <end position="374"/>
    </location>
</feature>
<protein>
    <submittedName>
        <fullName evidence="9">Choline transporter</fullName>
    </submittedName>
</protein>
<sequence length="548" mass="60254">MKIASVGVFKGMNRKMSILSIFLILLSVGITGYFPLKSATTLKNLREFLNPFLEWYYVLLVAFLLAFMIWLGMGRYRNVRLGGDLEQPEFTFFSWVSMLFAAGTGVGILFWSVAQPIIQFQNNPFTGTAMTPEAAITGMSLSFFHWGLNGWAIFSFIAITMAYFSFRHDYPLTIRSALYPIFGRKVDSFLGDFVDVLAVFGTVFGIATTLGLGVEQMNAGLKEVIGINTSLTLQLIVMAVIMIIATVSVVSGVSKGVKLLSVGNFWLSIVALAFLLLFGPTQYLIGVTIEATGNYIQNILRLTFHTNVTHDTNWQSVWTVFFWGWWIAWSPFVGMFIARISRGRTFGEFVAGVLLTPTLITIVWIGLFGGSALYEELFLGKDIVSAVNNDVSAALFIMLDNLEVGFLGDIMSFLMIILIATYLITSANAGTLVITTILSAGSTTPPSAHRIIWGVILTLLTGVLIVAGGLETLQAAVITAALPFSVIIMIMIAGLIKSLSLENTPARSGNETLSVREPWILDEEVGEEPTIMNEFNPNIKELEEPEYK</sequence>
<feature type="transmembrane region" description="Helical" evidence="8">
    <location>
        <begin position="317"/>
        <end position="337"/>
    </location>
</feature>
<evidence type="ECO:0000256" key="5">
    <source>
        <dbReference type="ARBA" id="ARBA00022692"/>
    </source>
</evidence>
<gene>
    <name evidence="9" type="ORF">CP960_01245</name>
</gene>
<dbReference type="RefSeq" id="WP_101183419.1">
    <property type="nucleotide sequence ID" value="NZ_CP031218.1"/>
</dbReference>